<proteinExistence type="predicted"/>
<organism evidence="1 2">
    <name type="scientific">Alkalihalophilus marmarensis DSM 21297</name>
    <dbReference type="NCBI Taxonomy" id="1188261"/>
    <lineage>
        <taxon>Bacteria</taxon>
        <taxon>Bacillati</taxon>
        <taxon>Bacillota</taxon>
        <taxon>Bacilli</taxon>
        <taxon>Bacillales</taxon>
        <taxon>Bacillaceae</taxon>
        <taxon>Alkalihalophilus</taxon>
    </lineage>
</organism>
<dbReference type="AlphaFoldDB" id="U6SMX4"/>
<accession>U6SMX4</accession>
<comment type="caution">
    <text evidence="1">The sequence shown here is derived from an EMBL/GenBank/DDBJ whole genome shotgun (WGS) entry which is preliminary data.</text>
</comment>
<keyword evidence="2" id="KW-1185">Reference proteome</keyword>
<gene>
    <name evidence="1" type="ORF">A33I_17335</name>
</gene>
<dbReference type="Proteomes" id="UP000017170">
    <property type="component" value="Unassembled WGS sequence"/>
</dbReference>
<reference evidence="1 2" key="1">
    <citation type="journal article" date="2013" name="Genome Announc.">
        <title>Genome Sequence of the Extreme Obligate Alkaliphile Bacillus marmarensis Strain DSM 21297.</title>
        <authorList>
            <person name="Wernick D.G."/>
            <person name="Choi K.Y."/>
            <person name="Tat C.A."/>
            <person name="Lafontaine Rivera J.G."/>
            <person name="Liao J.C."/>
        </authorList>
    </citation>
    <scope>NUCLEOTIDE SEQUENCE [LARGE SCALE GENOMIC DNA]</scope>
    <source>
        <strain evidence="1 2">DSM 21297</strain>
    </source>
</reference>
<evidence type="ECO:0000313" key="1">
    <source>
        <dbReference type="EMBL" id="ERN52270.1"/>
    </source>
</evidence>
<sequence length="31" mass="3715">MLEELVLDDVSFSSENFDERLFILGEIDYYI</sequence>
<protein>
    <submittedName>
        <fullName evidence="1">Uncharacterized protein</fullName>
    </submittedName>
</protein>
<dbReference type="EMBL" id="ATAE01000038">
    <property type="protein sequence ID" value="ERN52270.1"/>
    <property type="molecule type" value="Genomic_DNA"/>
</dbReference>
<name>U6SMX4_9BACI</name>
<evidence type="ECO:0000313" key="2">
    <source>
        <dbReference type="Proteomes" id="UP000017170"/>
    </source>
</evidence>